<keyword evidence="5" id="KW-0119">Carbohydrate metabolism</keyword>
<keyword evidence="3" id="KW-0479">Metal-binding</keyword>
<dbReference type="SFLD" id="SFLDS00003">
    <property type="entry name" value="Haloacid_Dehalogenase"/>
    <property type="match status" value="1"/>
</dbReference>
<comment type="caution">
    <text evidence="6">The sequence shown here is derived from an EMBL/GenBank/DDBJ whole genome shotgun (WGS) entry which is preliminary data.</text>
</comment>
<dbReference type="AlphaFoldDB" id="A0A563U7R8"/>
<dbReference type="InterPro" id="IPR041492">
    <property type="entry name" value="HAD_2"/>
</dbReference>
<gene>
    <name evidence="6" type="ORF">FPZ43_13010</name>
</gene>
<evidence type="ECO:0000256" key="1">
    <source>
        <dbReference type="ARBA" id="ARBA00001946"/>
    </source>
</evidence>
<dbReference type="CDD" id="cd07505">
    <property type="entry name" value="HAD_BPGM-like"/>
    <property type="match status" value="1"/>
</dbReference>
<dbReference type="PANTHER" id="PTHR46193:SF18">
    <property type="entry name" value="HEXITOL PHOSPHATASE B"/>
    <property type="match status" value="1"/>
</dbReference>
<dbReference type="SUPFAM" id="SSF56784">
    <property type="entry name" value="HAD-like"/>
    <property type="match status" value="1"/>
</dbReference>
<dbReference type="InterPro" id="IPR023214">
    <property type="entry name" value="HAD_sf"/>
</dbReference>
<dbReference type="OrthoDB" id="9797743at2"/>
<name>A0A563U7R8_9SPHI</name>
<dbReference type="InterPro" id="IPR023198">
    <property type="entry name" value="PGP-like_dom2"/>
</dbReference>
<comment type="cofactor">
    <cofactor evidence="1">
        <name>Mg(2+)</name>
        <dbReference type="ChEBI" id="CHEBI:18420"/>
    </cofactor>
</comment>
<keyword evidence="4" id="KW-0460">Magnesium</keyword>
<dbReference type="InterPro" id="IPR006439">
    <property type="entry name" value="HAD-SF_hydro_IA"/>
</dbReference>
<evidence type="ECO:0000313" key="6">
    <source>
        <dbReference type="EMBL" id="TWR27397.1"/>
    </source>
</evidence>
<dbReference type="InterPro" id="IPR051600">
    <property type="entry name" value="Beta-PGM-like"/>
</dbReference>
<dbReference type="Gene3D" id="3.40.50.1000">
    <property type="entry name" value="HAD superfamily/HAD-like"/>
    <property type="match status" value="1"/>
</dbReference>
<dbReference type="GO" id="GO:0003824">
    <property type="term" value="F:catalytic activity"/>
    <property type="evidence" value="ECO:0007669"/>
    <property type="project" value="UniProtKB-ARBA"/>
</dbReference>
<sequence>MSENISGTKAAHNIVDLKGKAVIFDMDGTLVDNTPFHYRAWVDLFKKHNLPHLERETYLAEISGVPIANTVSKYFGNDRDKAFITALVEEKQHLYQLAFKPHLKPVPGLISFLANLKKAGLKIALATSSSIDDVDFIFDGIPMRQYFDELVTGNMVSQPKPSPQIFLKAAELLKASPDDCICI</sequence>
<organism evidence="6 7">
    <name type="scientific">Mucilaginibacter pallidiroseus</name>
    <dbReference type="NCBI Taxonomy" id="2599295"/>
    <lineage>
        <taxon>Bacteria</taxon>
        <taxon>Pseudomonadati</taxon>
        <taxon>Bacteroidota</taxon>
        <taxon>Sphingobacteriia</taxon>
        <taxon>Sphingobacteriales</taxon>
        <taxon>Sphingobacteriaceae</taxon>
        <taxon>Mucilaginibacter</taxon>
    </lineage>
</organism>
<evidence type="ECO:0000256" key="4">
    <source>
        <dbReference type="ARBA" id="ARBA00022842"/>
    </source>
</evidence>
<dbReference type="SFLD" id="SFLDG01129">
    <property type="entry name" value="C1.5:_HAD__Beta-PGM__Phosphata"/>
    <property type="match status" value="1"/>
</dbReference>
<accession>A0A563U7R8</accession>
<keyword evidence="7" id="KW-1185">Reference proteome</keyword>
<dbReference type="Gene3D" id="1.10.150.240">
    <property type="entry name" value="Putative phosphatase, domain 2"/>
    <property type="match status" value="1"/>
</dbReference>
<dbReference type="Proteomes" id="UP000320042">
    <property type="component" value="Unassembled WGS sequence"/>
</dbReference>
<dbReference type="RefSeq" id="WP_146382365.1">
    <property type="nucleotide sequence ID" value="NZ_VOEJ01000006.1"/>
</dbReference>
<dbReference type="GO" id="GO:0046872">
    <property type="term" value="F:metal ion binding"/>
    <property type="evidence" value="ECO:0007669"/>
    <property type="project" value="UniProtKB-KW"/>
</dbReference>
<dbReference type="Pfam" id="PF13419">
    <property type="entry name" value="HAD_2"/>
    <property type="match status" value="1"/>
</dbReference>
<reference evidence="6 7" key="1">
    <citation type="submission" date="2019-07" db="EMBL/GenBank/DDBJ databases">
        <authorList>
            <person name="Kim J."/>
        </authorList>
    </citation>
    <scope>NUCLEOTIDE SEQUENCE [LARGE SCALE GENOMIC DNA]</scope>
    <source>
        <strain evidence="7">dk17</strain>
    </source>
</reference>
<protein>
    <submittedName>
        <fullName evidence="6">HAD family phosphatase</fullName>
    </submittedName>
</protein>
<dbReference type="EMBL" id="VOEJ01000006">
    <property type="protein sequence ID" value="TWR27397.1"/>
    <property type="molecule type" value="Genomic_DNA"/>
</dbReference>
<dbReference type="NCBIfam" id="TIGR01509">
    <property type="entry name" value="HAD-SF-IA-v3"/>
    <property type="match status" value="1"/>
</dbReference>
<dbReference type="PRINTS" id="PR00413">
    <property type="entry name" value="HADHALOGNASE"/>
</dbReference>
<evidence type="ECO:0000313" key="7">
    <source>
        <dbReference type="Proteomes" id="UP000320042"/>
    </source>
</evidence>
<dbReference type="InterPro" id="IPR036412">
    <property type="entry name" value="HAD-like_sf"/>
</dbReference>
<evidence type="ECO:0000256" key="2">
    <source>
        <dbReference type="ARBA" id="ARBA00006171"/>
    </source>
</evidence>
<proteinExistence type="inferred from homology"/>
<dbReference type="PANTHER" id="PTHR46193">
    <property type="entry name" value="6-PHOSPHOGLUCONATE PHOSPHATASE"/>
    <property type="match status" value="1"/>
</dbReference>
<evidence type="ECO:0000256" key="3">
    <source>
        <dbReference type="ARBA" id="ARBA00022723"/>
    </source>
</evidence>
<comment type="similarity">
    <text evidence="2">Belongs to the HAD-like hydrolase superfamily. CbbY/CbbZ/Gph/YieH family.</text>
</comment>
<evidence type="ECO:0000256" key="5">
    <source>
        <dbReference type="ARBA" id="ARBA00023277"/>
    </source>
</evidence>